<feature type="region of interest" description="Disordered" evidence="2">
    <location>
        <begin position="172"/>
        <end position="205"/>
    </location>
</feature>
<reference evidence="4 5" key="1">
    <citation type="submission" date="2022-03" db="EMBL/GenBank/DDBJ databases">
        <authorList>
            <person name="Nunn A."/>
            <person name="Chopra R."/>
            <person name="Nunn A."/>
            <person name="Contreras Garrido A."/>
        </authorList>
    </citation>
    <scope>NUCLEOTIDE SEQUENCE [LARGE SCALE GENOMIC DNA]</scope>
</reference>
<dbReference type="Proteomes" id="UP000836841">
    <property type="component" value="Chromosome 5"/>
</dbReference>
<evidence type="ECO:0000259" key="3">
    <source>
        <dbReference type="PROSITE" id="PS50158"/>
    </source>
</evidence>
<feature type="compositionally biased region" description="Polar residues" evidence="2">
    <location>
        <begin position="390"/>
        <end position="399"/>
    </location>
</feature>
<sequence length="399" mass="42725">MEGHCLVISGKWLCSGDRKWEFVIDKNYMSRVVVFREGMSIEELKENVVTEFFGNRGFGRSLALSYWPPNSSELATGITTPPVMVNSTAAIVYFCKHCRVKEGLNLFVHFGTGAPEEKWRSSVAGGEGTPAKDGVGASAYGGYGSSAGSKMCPLDVDDEEILSHVEMTEERLRRARSEMEDGDCTTRKYESESDESGKTFDENINVQPMGYDNEFWEPLLEDPIGGSNTVEFMCPPAAGNGGVAAGRPDVIFCSTGSAFDHGVLTGEGPFDEAAWKTEGGVDGGSSTDSFGGLSMDGCSVDSNKRARGDGEGCSGVGVESGVGVVSNGVPSSFRRRVGGGLSLLVLAPPDTRRKAGRRKESRYQSVGEIPVTRVKKETPNKCGRCGQPGHNRTSCSQPK</sequence>
<feature type="domain" description="CCHC-type" evidence="3">
    <location>
        <begin position="381"/>
        <end position="397"/>
    </location>
</feature>
<organism evidence="4 5">
    <name type="scientific">Thlaspi arvense</name>
    <name type="common">Field penny-cress</name>
    <dbReference type="NCBI Taxonomy" id="13288"/>
    <lineage>
        <taxon>Eukaryota</taxon>
        <taxon>Viridiplantae</taxon>
        <taxon>Streptophyta</taxon>
        <taxon>Embryophyta</taxon>
        <taxon>Tracheophyta</taxon>
        <taxon>Spermatophyta</taxon>
        <taxon>Magnoliopsida</taxon>
        <taxon>eudicotyledons</taxon>
        <taxon>Gunneridae</taxon>
        <taxon>Pentapetalae</taxon>
        <taxon>rosids</taxon>
        <taxon>malvids</taxon>
        <taxon>Brassicales</taxon>
        <taxon>Brassicaceae</taxon>
        <taxon>Thlaspideae</taxon>
        <taxon>Thlaspi</taxon>
    </lineage>
</organism>
<evidence type="ECO:0000256" key="2">
    <source>
        <dbReference type="SAM" id="MobiDB-lite"/>
    </source>
</evidence>
<accession>A0AAU9SKU1</accession>
<keyword evidence="1" id="KW-0862">Zinc</keyword>
<dbReference type="PROSITE" id="PS50158">
    <property type="entry name" value="ZF_CCHC"/>
    <property type="match status" value="1"/>
</dbReference>
<dbReference type="GO" id="GO:0003676">
    <property type="term" value="F:nucleic acid binding"/>
    <property type="evidence" value="ECO:0007669"/>
    <property type="project" value="InterPro"/>
</dbReference>
<name>A0AAU9SKU1_THLAR</name>
<keyword evidence="5" id="KW-1185">Reference proteome</keyword>
<dbReference type="EMBL" id="OU466861">
    <property type="protein sequence ID" value="CAH2065479.1"/>
    <property type="molecule type" value="Genomic_DNA"/>
</dbReference>
<protein>
    <recommendedName>
        <fullName evidence="3">CCHC-type domain-containing protein</fullName>
    </recommendedName>
</protein>
<evidence type="ECO:0000313" key="5">
    <source>
        <dbReference type="Proteomes" id="UP000836841"/>
    </source>
</evidence>
<feature type="compositionally biased region" description="Basic and acidic residues" evidence="2">
    <location>
        <begin position="172"/>
        <end position="201"/>
    </location>
</feature>
<keyword evidence="1" id="KW-0863">Zinc-finger</keyword>
<keyword evidence="1" id="KW-0479">Metal-binding</keyword>
<dbReference type="InterPro" id="IPR001878">
    <property type="entry name" value="Znf_CCHC"/>
</dbReference>
<evidence type="ECO:0000256" key="1">
    <source>
        <dbReference type="PROSITE-ProRule" id="PRU00047"/>
    </source>
</evidence>
<dbReference type="AlphaFoldDB" id="A0AAU9SKU1"/>
<gene>
    <name evidence="4" type="ORF">TAV2_LOCUS16844</name>
</gene>
<dbReference type="GO" id="GO:0008270">
    <property type="term" value="F:zinc ion binding"/>
    <property type="evidence" value="ECO:0007669"/>
    <property type="project" value="UniProtKB-KW"/>
</dbReference>
<proteinExistence type="predicted"/>
<feature type="region of interest" description="Disordered" evidence="2">
    <location>
        <begin position="350"/>
        <end position="399"/>
    </location>
</feature>
<evidence type="ECO:0000313" key="4">
    <source>
        <dbReference type="EMBL" id="CAH2065479.1"/>
    </source>
</evidence>